<sequence length="291" mass="34520">MARPRRIEYKGAIYHVYNRGNNKENIFAYDADKKFFIIQLRDYLIKFDYEVLAYCIMSNHYHLMIKCNETPLSKVMYNINNVYSKYYNDKHGRRGHVFENRYNAKIVEDETYLYWLFRYISRNPIRAGIVEKAEDYPWSSFKIYKYNIESFISKDTLLNMISDDKKQAIRFLVDITQEKGDDSSSENDFTIFVDNFKNFINGTKIKILEKDILKNKQCNQRKTLDDILAELKLKDSWDKIKGTSKRKDAIEFKKMFIKAALENKYTIKEIADYLGISASDVSQLKNKVPGT</sequence>
<dbReference type="SUPFAM" id="SSF143422">
    <property type="entry name" value="Transposase IS200-like"/>
    <property type="match status" value="1"/>
</dbReference>
<accession>I7J6I0</accession>
<reference evidence="2 3" key="1">
    <citation type="journal article" date="2011" name="J. Bacteriol.">
        <title>Draft genome sequence of Caloramator australicus strain RC3T, a thermoanaerobe from the Great Artesian Basin of Australia.</title>
        <authorList>
            <person name="Ogg C.D."/>
            <person name="Patel B.K.C."/>
        </authorList>
    </citation>
    <scope>NUCLEOTIDE SEQUENCE [LARGE SCALE GENOMIC DNA]</scope>
    <source>
        <strain evidence="2 3">RC3</strain>
    </source>
</reference>
<evidence type="ECO:0000313" key="2">
    <source>
        <dbReference type="EMBL" id="CCJ34519.1"/>
    </source>
</evidence>
<dbReference type="GO" id="GO:0003677">
    <property type="term" value="F:DNA binding"/>
    <property type="evidence" value="ECO:0007669"/>
    <property type="project" value="InterPro"/>
</dbReference>
<proteinExistence type="predicted"/>
<dbReference type="eggNOG" id="COG1943">
    <property type="taxonomic scope" value="Bacteria"/>
</dbReference>
<dbReference type="AlphaFoldDB" id="I7J6I0"/>
<feature type="domain" description="Transposase IS200-like" evidence="1">
    <location>
        <begin position="9"/>
        <end position="123"/>
    </location>
</feature>
<protein>
    <recommendedName>
        <fullName evidence="1">Transposase IS200-like domain-containing protein</fullName>
    </recommendedName>
</protein>
<dbReference type="STRING" id="857293.CAAU_2436"/>
<dbReference type="Proteomes" id="UP000007652">
    <property type="component" value="Unassembled WGS sequence"/>
</dbReference>
<dbReference type="InterPro" id="IPR036515">
    <property type="entry name" value="Transposase_17_sf"/>
</dbReference>
<dbReference type="OrthoDB" id="9788881at2"/>
<gene>
    <name evidence="2" type="ORF">CAAU_2436</name>
</gene>
<dbReference type="EMBL" id="CAKP01000129">
    <property type="protein sequence ID" value="CCJ34519.1"/>
    <property type="molecule type" value="Genomic_DNA"/>
</dbReference>
<dbReference type="InterPro" id="IPR002686">
    <property type="entry name" value="Transposase_17"/>
</dbReference>
<comment type="caution">
    <text evidence="2">The sequence shown here is derived from an EMBL/GenBank/DDBJ whole genome shotgun (WGS) entry which is preliminary data.</text>
</comment>
<evidence type="ECO:0000259" key="1">
    <source>
        <dbReference type="SMART" id="SM01321"/>
    </source>
</evidence>
<dbReference type="Pfam" id="PF01797">
    <property type="entry name" value="Y1_Tnp"/>
    <property type="match status" value="1"/>
</dbReference>
<dbReference type="GO" id="GO:0004803">
    <property type="term" value="F:transposase activity"/>
    <property type="evidence" value="ECO:0007669"/>
    <property type="project" value="InterPro"/>
</dbReference>
<dbReference type="SMART" id="SM01321">
    <property type="entry name" value="Y1_Tnp"/>
    <property type="match status" value="1"/>
</dbReference>
<name>I7J6I0_9CLOT</name>
<dbReference type="PANTHER" id="PTHR34322:SF2">
    <property type="entry name" value="TRANSPOSASE IS200-LIKE DOMAIN-CONTAINING PROTEIN"/>
    <property type="match status" value="1"/>
</dbReference>
<dbReference type="Gene3D" id="3.30.70.1290">
    <property type="entry name" value="Transposase IS200-like"/>
    <property type="match status" value="1"/>
</dbReference>
<evidence type="ECO:0000313" key="3">
    <source>
        <dbReference type="Proteomes" id="UP000007652"/>
    </source>
</evidence>
<dbReference type="PANTHER" id="PTHR34322">
    <property type="entry name" value="TRANSPOSASE, Y1_TNP DOMAIN-CONTAINING"/>
    <property type="match status" value="1"/>
</dbReference>
<dbReference type="RefSeq" id="WP_008909766.1">
    <property type="nucleotide sequence ID" value="NZ_CAKP01000129.1"/>
</dbReference>
<dbReference type="GO" id="GO:0006313">
    <property type="term" value="P:DNA transposition"/>
    <property type="evidence" value="ECO:0007669"/>
    <property type="project" value="InterPro"/>
</dbReference>
<keyword evidence="3" id="KW-1185">Reference proteome</keyword>
<organism evidence="2 3">
    <name type="scientific">Caloramator australicus RC3</name>
    <dbReference type="NCBI Taxonomy" id="857293"/>
    <lineage>
        <taxon>Bacteria</taxon>
        <taxon>Bacillati</taxon>
        <taxon>Bacillota</taxon>
        <taxon>Clostridia</taxon>
        <taxon>Eubacteriales</taxon>
        <taxon>Clostridiaceae</taxon>
        <taxon>Caloramator</taxon>
    </lineage>
</organism>